<dbReference type="GO" id="GO:0016020">
    <property type="term" value="C:membrane"/>
    <property type="evidence" value="ECO:0007669"/>
    <property type="project" value="UniProtKB-SubCell"/>
</dbReference>
<dbReference type="PANTHER" id="PTHR30429:SF0">
    <property type="entry name" value="METHIONINE-BINDING LIPOPROTEIN METQ"/>
    <property type="match status" value="1"/>
</dbReference>
<feature type="chain" id="PRO_5039140647" description="Lipoprotein" evidence="8">
    <location>
        <begin position="21"/>
        <end position="286"/>
    </location>
</feature>
<keyword evidence="5 6" id="KW-0449">Lipoprotein</keyword>
<dbReference type="Proteomes" id="UP000004835">
    <property type="component" value="Unassembled WGS sequence"/>
</dbReference>
<evidence type="ECO:0000256" key="5">
    <source>
        <dbReference type="ARBA" id="ARBA00023288"/>
    </source>
</evidence>
<evidence type="ECO:0000256" key="8">
    <source>
        <dbReference type="SAM" id="SignalP"/>
    </source>
</evidence>
<evidence type="ECO:0000256" key="3">
    <source>
        <dbReference type="ARBA" id="ARBA00023136"/>
    </source>
</evidence>
<dbReference type="EMBL" id="AEWT01000009">
    <property type="protein sequence ID" value="EGC70303.1"/>
    <property type="molecule type" value="Genomic_DNA"/>
</dbReference>
<dbReference type="SUPFAM" id="SSF53850">
    <property type="entry name" value="Periplasmic binding protein-like II"/>
    <property type="match status" value="1"/>
</dbReference>
<evidence type="ECO:0000256" key="6">
    <source>
        <dbReference type="PIRNR" id="PIRNR002854"/>
    </source>
</evidence>
<comment type="caution">
    <text evidence="9">The sequence shown here is derived from an EMBL/GenBank/DDBJ whole genome shotgun (WGS) entry which is preliminary data.</text>
</comment>
<evidence type="ECO:0000256" key="7">
    <source>
        <dbReference type="PIRSR" id="PIRSR002854-1"/>
    </source>
</evidence>
<dbReference type="InterPro" id="IPR004872">
    <property type="entry name" value="Lipoprotein_NlpA"/>
</dbReference>
<gene>
    <name evidence="9" type="ORF">HMPREF9087_1037</name>
</gene>
<name>F0EHZ5_ENTCA</name>
<evidence type="ECO:0000256" key="4">
    <source>
        <dbReference type="ARBA" id="ARBA00023139"/>
    </source>
</evidence>
<dbReference type="Gene3D" id="3.40.190.10">
    <property type="entry name" value="Periplasmic binding protein-like II"/>
    <property type="match status" value="2"/>
</dbReference>
<proteinExistence type="inferred from homology"/>
<keyword evidence="3" id="KW-0472">Membrane</keyword>
<evidence type="ECO:0000256" key="2">
    <source>
        <dbReference type="ARBA" id="ARBA00022729"/>
    </source>
</evidence>
<accession>F0EHZ5</accession>
<dbReference type="PROSITE" id="PS51257">
    <property type="entry name" value="PROKAR_LIPOPROTEIN"/>
    <property type="match status" value="1"/>
</dbReference>
<comment type="similarity">
    <text evidence="6">Belongs to the nlpA lipoprotein family.</text>
</comment>
<feature type="signal peptide" evidence="8">
    <location>
        <begin position="1"/>
        <end position="20"/>
    </location>
</feature>
<evidence type="ECO:0000256" key="1">
    <source>
        <dbReference type="ARBA" id="ARBA00004635"/>
    </source>
</evidence>
<dbReference type="PIRSF" id="PIRSF002854">
    <property type="entry name" value="MetQ"/>
    <property type="match status" value="1"/>
</dbReference>
<keyword evidence="4" id="KW-0564">Palmitate</keyword>
<dbReference type="Pfam" id="PF03180">
    <property type="entry name" value="Lipoprotein_9"/>
    <property type="match status" value="1"/>
</dbReference>
<protein>
    <recommendedName>
        <fullName evidence="6">Lipoprotein</fullName>
    </recommendedName>
</protein>
<dbReference type="AlphaFoldDB" id="F0EHZ5"/>
<dbReference type="HOGENOM" id="CLU_067080_0_0_9"/>
<reference evidence="9 10" key="1">
    <citation type="submission" date="2011-01" db="EMBL/GenBank/DDBJ databases">
        <authorList>
            <person name="Muzny D."/>
            <person name="Qin X."/>
            <person name="Deng J."/>
            <person name="Jiang H."/>
            <person name="Liu Y."/>
            <person name="Qu J."/>
            <person name="Song X.-Z."/>
            <person name="Zhang L."/>
            <person name="Thornton R."/>
            <person name="Coyle M."/>
            <person name="Francisco L."/>
            <person name="Jackson L."/>
            <person name="Javaid M."/>
            <person name="Korchina V."/>
            <person name="Kovar C."/>
            <person name="Mata R."/>
            <person name="Mathew T."/>
            <person name="Ngo R."/>
            <person name="Nguyen L."/>
            <person name="Nguyen N."/>
            <person name="Okwuonu G."/>
            <person name="Ongeri F."/>
            <person name="Pham C."/>
            <person name="Simmons D."/>
            <person name="Wilczek-Boney K."/>
            <person name="Hale W."/>
            <person name="Jakkamsetti A."/>
            <person name="Pham P."/>
            <person name="Ruth R."/>
            <person name="San Lucas F."/>
            <person name="Warren J."/>
            <person name="Zhang J."/>
            <person name="Zhao Z."/>
            <person name="Zhou C."/>
            <person name="Zhu D."/>
            <person name="Lee S."/>
            <person name="Bess C."/>
            <person name="Blankenburg K."/>
            <person name="Forbes L."/>
            <person name="Fu Q."/>
            <person name="Gubbala S."/>
            <person name="Hirani K."/>
            <person name="Jayaseelan J.C."/>
            <person name="Lara F."/>
            <person name="Munidasa M."/>
            <person name="Palculict T."/>
            <person name="Patil S."/>
            <person name="Pu L.-L."/>
            <person name="Saada N."/>
            <person name="Tang L."/>
            <person name="Weissenberger G."/>
            <person name="Zhu Y."/>
            <person name="Hemphill L."/>
            <person name="Shang Y."/>
            <person name="Youmans B."/>
            <person name="Ayvaz T."/>
            <person name="Ross M."/>
            <person name="Santibanez J."/>
            <person name="Aqrawi P."/>
            <person name="Gross S."/>
            <person name="Joshi V."/>
            <person name="Fowler G."/>
            <person name="Nazareth L."/>
            <person name="Reid J."/>
            <person name="Worley K."/>
            <person name="Petrosino J."/>
            <person name="Highlander S."/>
            <person name="Gibbs R."/>
        </authorList>
    </citation>
    <scope>NUCLEOTIDE SEQUENCE [LARGE SCALE GENOMIC DNA]</scope>
    <source>
        <strain evidence="9 10">ATCC 12755</strain>
    </source>
</reference>
<feature type="lipid moiety-binding region" description="S-diacylglycerol cysteine" evidence="7">
    <location>
        <position position="22"/>
    </location>
</feature>
<comment type="subcellular location">
    <subcellularLocation>
        <location evidence="1">Membrane</location>
        <topology evidence="1">Lipid-anchor</topology>
    </subcellularLocation>
</comment>
<evidence type="ECO:0000313" key="9">
    <source>
        <dbReference type="EMBL" id="EGC70303.1"/>
    </source>
</evidence>
<keyword evidence="2 8" id="KW-0732">Signal</keyword>
<sequence length="286" mass="30912">MDMKKIFGIATTLLLTAALAACGTGSNSGSSDSSAAEGESTKLVIGASVTPHAEILEQAKPLLAEEGIDLEIKTFDDYVLPNKALENGDIDANYFQHIPYLNKQIADNGYDFVNAGAIHIEPMGLYSKRISDISELEDGATVLTSTSESDWGRILTILQDADLITLKDGVDTETATFDDIAENPKNLEFKHDVDPSLLATAYQNDEADLIAINANFAFGIDLNPADDSVLLEADNSPYVNVIAVRSGDEDSDKIKKLIEVLHSDEIKDFVEEQWQGSVKIVDADAK</sequence>
<dbReference type="PANTHER" id="PTHR30429">
    <property type="entry name" value="D-METHIONINE-BINDING LIPOPROTEIN METQ"/>
    <property type="match status" value="1"/>
</dbReference>
<organism evidence="9 10">
    <name type="scientific">Enterococcus casseliflavus ATCC 12755</name>
    <dbReference type="NCBI Taxonomy" id="888066"/>
    <lineage>
        <taxon>Bacteria</taxon>
        <taxon>Bacillati</taxon>
        <taxon>Bacillota</taxon>
        <taxon>Bacilli</taxon>
        <taxon>Lactobacillales</taxon>
        <taxon>Enterococcaceae</taxon>
        <taxon>Enterococcus</taxon>
    </lineage>
</organism>
<evidence type="ECO:0000313" key="10">
    <source>
        <dbReference type="Proteomes" id="UP000004835"/>
    </source>
</evidence>